<dbReference type="AlphaFoldDB" id="A0A0F5YI26"/>
<keyword evidence="1" id="KW-0175">Coiled coil</keyword>
<evidence type="ECO:0000256" key="2">
    <source>
        <dbReference type="SAM" id="MobiDB-lite"/>
    </source>
</evidence>
<feature type="coiled-coil region" evidence="1">
    <location>
        <begin position="167"/>
        <end position="201"/>
    </location>
</feature>
<sequence>MFPELSHTEQPRSDRISNQAMPLSNSLSSGAVVKKLKQRHWLEVAEYISLLSSAVGSLVVALSGQAFYGVAPLTVALSLNVANRYRLEQQVQLSQQEMAEIQQSINQLERNSVRAIWLIRQQLSSEIASLQHKQDELPLQDSLETSYRSQQVAIMNQNLSSMQDNISTALEEMRQQLHQEIANTQQNLQGVNGQVSEIQQAILTLQKGQPIPPYKPDVDLGQLQSQLNQLSQEHQEVIKPHLKRLIIAIKQLQTTQTRLIPRPPKPIPREQIQES</sequence>
<dbReference type="PATRIC" id="fig|1637645.4.peg.6120"/>
<comment type="caution">
    <text evidence="3">The sequence shown here is derived from an EMBL/GenBank/DDBJ whole genome shotgun (WGS) entry which is preliminary data.</text>
</comment>
<dbReference type="Proteomes" id="UP000033607">
    <property type="component" value="Unassembled WGS sequence"/>
</dbReference>
<evidence type="ECO:0000313" key="3">
    <source>
        <dbReference type="EMBL" id="KKD38307.1"/>
    </source>
</evidence>
<feature type="coiled-coil region" evidence="1">
    <location>
        <begin position="84"/>
        <end position="111"/>
    </location>
</feature>
<evidence type="ECO:0000313" key="4">
    <source>
        <dbReference type="Proteomes" id="UP000033607"/>
    </source>
</evidence>
<name>A0A0F5YI26_9CYAN</name>
<organism evidence="3 4">
    <name type="scientific">Limnoraphis robusta CS-951</name>
    <dbReference type="NCBI Taxonomy" id="1637645"/>
    <lineage>
        <taxon>Bacteria</taxon>
        <taxon>Bacillati</taxon>
        <taxon>Cyanobacteriota</taxon>
        <taxon>Cyanophyceae</taxon>
        <taxon>Oscillatoriophycideae</taxon>
        <taxon>Oscillatoriales</taxon>
        <taxon>Sirenicapillariaceae</taxon>
        <taxon>Limnoraphis</taxon>
    </lineage>
</organism>
<feature type="region of interest" description="Disordered" evidence="2">
    <location>
        <begin position="1"/>
        <end position="22"/>
    </location>
</feature>
<evidence type="ECO:0000256" key="1">
    <source>
        <dbReference type="SAM" id="Coils"/>
    </source>
</evidence>
<gene>
    <name evidence="3" type="ORF">WN50_09570</name>
</gene>
<feature type="compositionally biased region" description="Basic and acidic residues" evidence="2">
    <location>
        <begin position="1"/>
        <end position="15"/>
    </location>
</feature>
<dbReference type="EMBL" id="LATL02000310">
    <property type="protein sequence ID" value="KKD38307.1"/>
    <property type="molecule type" value="Genomic_DNA"/>
</dbReference>
<protein>
    <submittedName>
        <fullName evidence="3">Uncharacterized protein</fullName>
    </submittedName>
</protein>
<proteinExistence type="predicted"/>
<accession>A0A0F5YI26</accession>
<reference evidence="3 4" key="1">
    <citation type="submission" date="2015-06" db="EMBL/GenBank/DDBJ databases">
        <title>Draft genome assembly of filamentous brackish cyanobacterium Limnoraphis robusta strain CS-951.</title>
        <authorList>
            <person name="Willis A."/>
            <person name="Parks M."/>
            <person name="Burford M.A."/>
        </authorList>
    </citation>
    <scope>NUCLEOTIDE SEQUENCE [LARGE SCALE GENOMIC DNA]</scope>
    <source>
        <strain evidence="3 4">CS-951</strain>
    </source>
</reference>